<keyword evidence="2" id="KW-1185">Reference proteome</keyword>
<protein>
    <submittedName>
        <fullName evidence="1">Uncharacterized protein</fullName>
    </submittedName>
</protein>
<evidence type="ECO:0000313" key="1">
    <source>
        <dbReference type="EMBL" id="PTA66388.1"/>
    </source>
</evidence>
<gene>
    <name evidence="1" type="ORF">C8263_18290</name>
</gene>
<proteinExistence type="predicted"/>
<comment type="caution">
    <text evidence="1">The sequence shown here is derived from an EMBL/GenBank/DDBJ whole genome shotgun (WGS) entry which is preliminary data.</text>
</comment>
<dbReference type="AlphaFoldDB" id="A0A2T3W3B5"/>
<organism evidence="1 2">
    <name type="scientific">Deinococcus arcticus</name>
    <dbReference type="NCBI Taxonomy" id="2136176"/>
    <lineage>
        <taxon>Bacteria</taxon>
        <taxon>Thermotogati</taxon>
        <taxon>Deinococcota</taxon>
        <taxon>Deinococci</taxon>
        <taxon>Deinococcales</taxon>
        <taxon>Deinococcaceae</taxon>
        <taxon>Deinococcus</taxon>
    </lineage>
</organism>
<sequence>MTDPAYQLLWGTNHLLGTDELYDLMLEQTEAFAPLGVWTAHTNLPANLPEPIIMSASFGTVGYTHYPSNDQQWPIMSRRMLDLLLAVRAFPHVAIPLAIIDPILRRDEPDPSEDFVERRLETADRDYVIVHLTEHLDILDEERSEMRRSRAIEGLVTISEYALHVPADGLPPFFRLSIQPTQLFISADARQALAAAGMAGPVYLPLVGYQNGTGDETDVPVPVPQVPEGA</sequence>
<dbReference type="EMBL" id="PYSV01000036">
    <property type="protein sequence ID" value="PTA66388.1"/>
    <property type="molecule type" value="Genomic_DNA"/>
</dbReference>
<reference evidence="1 2" key="1">
    <citation type="submission" date="2018-03" db="EMBL/GenBank/DDBJ databases">
        <title>Draft genome of Deinococcus sp. OD32.</title>
        <authorList>
            <person name="Wang X.-P."/>
            <person name="Du Z.-J."/>
        </authorList>
    </citation>
    <scope>NUCLEOTIDE SEQUENCE [LARGE SCALE GENOMIC DNA]</scope>
    <source>
        <strain evidence="1 2">OD32</strain>
    </source>
</reference>
<dbReference type="OrthoDB" id="68045at2"/>
<name>A0A2T3W3B5_9DEIO</name>
<accession>A0A2T3W3B5</accession>
<dbReference type="Proteomes" id="UP000240317">
    <property type="component" value="Unassembled WGS sequence"/>
</dbReference>
<dbReference type="RefSeq" id="WP_107139559.1">
    <property type="nucleotide sequence ID" value="NZ_PYSV01000036.1"/>
</dbReference>
<evidence type="ECO:0000313" key="2">
    <source>
        <dbReference type="Proteomes" id="UP000240317"/>
    </source>
</evidence>